<evidence type="ECO:0000256" key="1">
    <source>
        <dbReference type="ARBA" id="ARBA00022612"/>
    </source>
</evidence>
<evidence type="ECO:0000313" key="6">
    <source>
        <dbReference type="Proteomes" id="UP000218784"/>
    </source>
</evidence>
<dbReference type="Pfam" id="PF04586">
    <property type="entry name" value="Peptidase_S78"/>
    <property type="match status" value="1"/>
</dbReference>
<proteinExistence type="predicted"/>
<evidence type="ECO:0000256" key="3">
    <source>
        <dbReference type="ARBA" id="ARBA00022801"/>
    </source>
</evidence>
<keyword evidence="6" id="KW-1185">Reference proteome</keyword>
<dbReference type="Proteomes" id="UP000218784">
    <property type="component" value="Unassembled WGS sequence"/>
</dbReference>
<evidence type="ECO:0000259" key="4">
    <source>
        <dbReference type="Pfam" id="PF04586"/>
    </source>
</evidence>
<keyword evidence="1" id="KW-1188">Viral release from host cell</keyword>
<feature type="domain" description="Prohead serine protease" evidence="4">
    <location>
        <begin position="3"/>
        <end position="120"/>
    </location>
</feature>
<sequence length="122" mass="12843">MRIAGYAAVYDRVDRAGDVFRAGAFAGAGTVPLLLQHRGAPVGAVLEMHEDARGLRIAARIDDPGVARAVRSGALPALSVGYRARRVTQGAWREIRAADLAEISLVAVPMQPAARIAAISED</sequence>
<dbReference type="GO" id="GO:0006508">
    <property type="term" value="P:proteolysis"/>
    <property type="evidence" value="ECO:0007669"/>
    <property type="project" value="UniProtKB-KW"/>
</dbReference>
<protein>
    <submittedName>
        <fullName evidence="5">HK97 family phage prohead protease</fullName>
    </submittedName>
</protein>
<dbReference type="GO" id="GO:0008233">
    <property type="term" value="F:peptidase activity"/>
    <property type="evidence" value="ECO:0007669"/>
    <property type="project" value="UniProtKB-KW"/>
</dbReference>
<keyword evidence="2 5" id="KW-0645">Protease</keyword>
<organism evidence="5 6">
    <name type="scientific">Sphingomonas ginsenosidimutans</name>
    <dbReference type="NCBI Taxonomy" id="862134"/>
    <lineage>
        <taxon>Bacteria</taxon>
        <taxon>Pseudomonadati</taxon>
        <taxon>Pseudomonadota</taxon>
        <taxon>Alphaproteobacteria</taxon>
        <taxon>Sphingomonadales</taxon>
        <taxon>Sphingomonadaceae</taxon>
        <taxon>Sphingomonas</taxon>
    </lineage>
</organism>
<dbReference type="EMBL" id="NWVD01000003">
    <property type="protein sequence ID" value="PCG09293.1"/>
    <property type="molecule type" value="Genomic_DNA"/>
</dbReference>
<dbReference type="SUPFAM" id="SSF50789">
    <property type="entry name" value="Herpes virus serine proteinase, assemblin"/>
    <property type="match status" value="1"/>
</dbReference>
<gene>
    <name evidence="5" type="ORF">COA17_10600</name>
</gene>
<comment type="caution">
    <text evidence="5">The sequence shown here is derived from an EMBL/GenBank/DDBJ whole genome shotgun (WGS) entry which is preliminary data.</text>
</comment>
<dbReference type="InterPro" id="IPR054613">
    <property type="entry name" value="Peptidase_S78_dom"/>
</dbReference>
<name>A0A2A4HZ64_9SPHN</name>
<reference evidence="5 6" key="1">
    <citation type="submission" date="2017-09" db="EMBL/GenBank/DDBJ databases">
        <title>Sphingomonas ginsenosidimutans KACC 14949, whole genome shotgun sequence.</title>
        <authorList>
            <person name="Feng G."/>
            <person name="Zhu H."/>
        </authorList>
    </citation>
    <scope>NUCLEOTIDE SEQUENCE [LARGE SCALE GENOMIC DNA]</scope>
    <source>
        <strain evidence="5 6">KACC 14949</strain>
    </source>
</reference>
<accession>A0A2A4HZ64</accession>
<keyword evidence="3" id="KW-0378">Hydrolase</keyword>
<evidence type="ECO:0000256" key="2">
    <source>
        <dbReference type="ARBA" id="ARBA00022670"/>
    </source>
</evidence>
<dbReference type="AlphaFoldDB" id="A0A2A4HZ64"/>
<dbReference type="RefSeq" id="WP_096612196.1">
    <property type="nucleotide sequence ID" value="NZ_NWVD01000003.1"/>
</dbReference>
<evidence type="ECO:0000313" key="5">
    <source>
        <dbReference type="EMBL" id="PCG09293.1"/>
    </source>
</evidence>